<evidence type="ECO:0000259" key="3">
    <source>
        <dbReference type="PROSITE" id="PS50112"/>
    </source>
</evidence>
<evidence type="ECO:0008006" key="5">
    <source>
        <dbReference type="Google" id="ProtNLM"/>
    </source>
</evidence>
<dbReference type="InterPro" id="IPR011006">
    <property type="entry name" value="CheY-like_superfamily"/>
</dbReference>
<dbReference type="InterPro" id="IPR000014">
    <property type="entry name" value="PAS"/>
</dbReference>
<evidence type="ECO:0000313" key="4">
    <source>
        <dbReference type="EMBL" id="GAG18103.1"/>
    </source>
</evidence>
<name>X0W0C1_9ZZZZ</name>
<sequence length="255" mass="28364">ILVIDDEKRIREGCYKILTKENCLVEMAENGEMGLTMLGEKHYDIILTDLMMPGIGGMEVLAKVREQHPDSVSIVITGFATLEHSIEAMKKGAFDFIPKPFTPDHLRVVVSKAIQMTRTLQDIATERTRLKTIVNYLAGGVLVTDKSKNIILHNPTLLKMLGYGGDTLDDQPLHALTTDEKLTGIIDSILELNKGEFKVLSAEIEPHEKGKEPSNQSYLRAQAVPFQNRLGEILGSVTIIDDITHLKELDEMKSA</sequence>
<dbReference type="PROSITE" id="PS50112">
    <property type="entry name" value="PAS"/>
    <property type="match status" value="1"/>
</dbReference>
<protein>
    <recommendedName>
        <fullName evidence="5">Response regulatory domain-containing protein</fullName>
    </recommendedName>
</protein>
<evidence type="ECO:0000259" key="2">
    <source>
        <dbReference type="PROSITE" id="PS50110"/>
    </source>
</evidence>
<reference evidence="4" key="1">
    <citation type="journal article" date="2014" name="Front. Microbiol.">
        <title>High frequency of phylogenetically diverse reductive dehalogenase-homologous genes in deep subseafloor sedimentary metagenomes.</title>
        <authorList>
            <person name="Kawai M."/>
            <person name="Futagami T."/>
            <person name="Toyoda A."/>
            <person name="Takaki Y."/>
            <person name="Nishi S."/>
            <person name="Hori S."/>
            <person name="Arai W."/>
            <person name="Tsubouchi T."/>
            <person name="Morono Y."/>
            <person name="Uchiyama I."/>
            <person name="Ito T."/>
            <person name="Fujiyama A."/>
            <person name="Inagaki F."/>
            <person name="Takami H."/>
        </authorList>
    </citation>
    <scope>NUCLEOTIDE SEQUENCE</scope>
    <source>
        <strain evidence="4">Expedition CK06-06</strain>
    </source>
</reference>
<dbReference type="Gene3D" id="3.40.50.2300">
    <property type="match status" value="1"/>
</dbReference>
<dbReference type="Gene3D" id="3.30.450.20">
    <property type="entry name" value="PAS domain"/>
    <property type="match status" value="1"/>
</dbReference>
<feature type="non-terminal residue" evidence="4">
    <location>
        <position position="1"/>
    </location>
</feature>
<dbReference type="CDD" id="cd00130">
    <property type="entry name" value="PAS"/>
    <property type="match status" value="1"/>
</dbReference>
<dbReference type="PANTHER" id="PTHR44591">
    <property type="entry name" value="STRESS RESPONSE REGULATOR PROTEIN 1"/>
    <property type="match status" value="1"/>
</dbReference>
<dbReference type="NCBIfam" id="TIGR00229">
    <property type="entry name" value="sensory_box"/>
    <property type="match status" value="1"/>
</dbReference>
<dbReference type="InterPro" id="IPR001789">
    <property type="entry name" value="Sig_transdc_resp-reg_receiver"/>
</dbReference>
<accession>X0W0C1</accession>
<comment type="caution">
    <text evidence="4">The sequence shown here is derived from an EMBL/GenBank/DDBJ whole genome shotgun (WGS) entry which is preliminary data.</text>
</comment>
<gene>
    <name evidence="4" type="ORF">S01H1_58247</name>
</gene>
<organism evidence="4">
    <name type="scientific">marine sediment metagenome</name>
    <dbReference type="NCBI Taxonomy" id="412755"/>
    <lineage>
        <taxon>unclassified sequences</taxon>
        <taxon>metagenomes</taxon>
        <taxon>ecological metagenomes</taxon>
    </lineage>
</organism>
<dbReference type="InterPro" id="IPR050595">
    <property type="entry name" value="Bact_response_regulator"/>
</dbReference>
<dbReference type="SUPFAM" id="SSF52172">
    <property type="entry name" value="CheY-like"/>
    <property type="match status" value="1"/>
</dbReference>
<dbReference type="SMART" id="SM00091">
    <property type="entry name" value="PAS"/>
    <property type="match status" value="1"/>
</dbReference>
<feature type="domain" description="PAS" evidence="3">
    <location>
        <begin position="126"/>
        <end position="163"/>
    </location>
</feature>
<feature type="domain" description="Response regulatory" evidence="2">
    <location>
        <begin position="1"/>
        <end position="114"/>
    </location>
</feature>
<dbReference type="GO" id="GO:0000160">
    <property type="term" value="P:phosphorelay signal transduction system"/>
    <property type="evidence" value="ECO:0007669"/>
    <property type="project" value="InterPro"/>
</dbReference>
<evidence type="ECO:0000256" key="1">
    <source>
        <dbReference type="ARBA" id="ARBA00022553"/>
    </source>
</evidence>
<dbReference type="PANTHER" id="PTHR44591:SF3">
    <property type="entry name" value="RESPONSE REGULATORY DOMAIN-CONTAINING PROTEIN"/>
    <property type="match status" value="1"/>
</dbReference>
<feature type="non-terminal residue" evidence="4">
    <location>
        <position position="255"/>
    </location>
</feature>
<dbReference type="EMBL" id="BARS01038042">
    <property type="protein sequence ID" value="GAG18103.1"/>
    <property type="molecule type" value="Genomic_DNA"/>
</dbReference>
<dbReference type="PROSITE" id="PS50110">
    <property type="entry name" value="RESPONSE_REGULATORY"/>
    <property type="match status" value="1"/>
</dbReference>
<keyword evidence="1" id="KW-0597">Phosphoprotein</keyword>
<dbReference type="Pfam" id="PF00072">
    <property type="entry name" value="Response_reg"/>
    <property type="match status" value="1"/>
</dbReference>
<proteinExistence type="predicted"/>
<dbReference type="Pfam" id="PF13426">
    <property type="entry name" value="PAS_9"/>
    <property type="match status" value="1"/>
</dbReference>
<dbReference type="SMART" id="SM00448">
    <property type="entry name" value="REC"/>
    <property type="match status" value="1"/>
</dbReference>
<dbReference type="InterPro" id="IPR035965">
    <property type="entry name" value="PAS-like_dom_sf"/>
</dbReference>
<dbReference type="SUPFAM" id="SSF55785">
    <property type="entry name" value="PYP-like sensor domain (PAS domain)"/>
    <property type="match status" value="1"/>
</dbReference>
<dbReference type="AlphaFoldDB" id="X0W0C1"/>